<evidence type="ECO:0000313" key="10">
    <source>
        <dbReference type="EMBL" id="MZI94871.1"/>
    </source>
</evidence>
<keyword evidence="10" id="KW-0675">Receptor</keyword>
<keyword evidence="5 7" id="KW-0472">Membrane</keyword>
<evidence type="ECO:0000256" key="2">
    <source>
        <dbReference type="ARBA" id="ARBA00022448"/>
    </source>
</evidence>
<organism evidence="10 11">
    <name type="scientific">Vibrio eleionomae</name>
    <dbReference type="NCBI Taxonomy" id="2653505"/>
    <lineage>
        <taxon>Bacteria</taxon>
        <taxon>Pseudomonadati</taxon>
        <taxon>Pseudomonadota</taxon>
        <taxon>Gammaproteobacteria</taxon>
        <taxon>Vibrionales</taxon>
        <taxon>Vibrionaceae</taxon>
        <taxon>Vibrio</taxon>
    </lineage>
</organism>
<dbReference type="AlphaFoldDB" id="A0A7X4LN70"/>
<dbReference type="SUPFAM" id="SSF56935">
    <property type="entry name" value="Porins"/>
    <property type="match status" value="1"/>
</dbReference>
<evidence type="ECO:0000256" key="3">
    <source>
        <dbReference type="ARBA" id="ARBA00022452"/>
    </source>
</evidence>
<comment type="similarity">
    <text evidence="7">Belongs to the TonB-dependent receptor family.</text>
</comment>
<evidence type="ECO:0000256" key="1">
    <source>
        <dbReference type="ARBA" id="ARBA00004571"/>
    </source>
</evidence>
<evidence type="ECO:0000313" key="11">
    <source>
        <dbReference type="Proteomes" id="UP000462621"/>
    </source>
</evidence>
<dbReference type="Gene3D" id="2.40.170.20">
    <property type="entry name" value="TonB-dependent receptor, beta-barrel domain"/>
    <property type="match status" value="1"/>
</dbReference>
<keyword evidence="11" id="KW-1185">Reference proteome</keyword>
<proteinExistence type="inferred from homology"/>
<reference evidence="10 11" key="1">
    <citation type="submission" date="2019-10" db="EMBL/GenBank/DDBJ databases">
        <title>Vibrio sp. nov. isolated from a shrimp pond.</title>
        <authorList>
            <person name="Gomez-Gil B."/>
            <person name="Enciso-Ibarra J."/>
            <person name="Enciso-Ibarra K."/>
            <person name="Bolan-Mejia C."/>
        </authorList>
    </citation>
    <scope>NUCLEOTIDE SEQUENCE [LARGE SCALE GENOMIC DNA]</scope>
    <source>
        <strain evidence="10 11">CAIM 722</strain>
    </source>
</reference>
<keyword evidence="4 7" id="KW-0812">Transmembrane</keyword>
<keyword evidence="3 7" id="KW-1134">Transmembrane beta strand</keyword>
<dbReference type="GO" id="GO:0009279">
    <property type="term" value="C:cell outer membrane"/>
    <property type="evidence" value="ECO:0007669"/>
    <property type="project" value="UniProtKB-SubCell"/>
</dbReference>
<accession>A0A7X4LN70</accession>
<evidence type="ECO:0000256" key="4">
    <source>
        <dbReference type="ARBA" id="ARBA00022692"/>
    </source>
</evidence>
<dbReference type="PROSITE" id="PS52016">
    <property type="entry name" value="TONB_DEPENDENT_REC_3"/>
    <property type="match status" value="1"/>
</dbReference>
<keyword evidence="8" id="KW-0732">Signal</keyword>
<dbReference type="InterPro" id="IPR039426">
    <property type="entry name" value="TonB-dep_rcpt-like"/>
</dbReference>
<name>A0A7X4LN70_9VIBR</name>
<feature type="domain" description="TonB-dependent receptor plug" evidence="9">
    <location>
        <begin position="63"/>
        <end position="183"/>
    </location>
</feature>
<feature type="chain" id="PRO_5030627902" evidence="8">
    <location>
        <begin position="19"/>
        <end position="814"/>
    </location>
</feature>
<protein>
    <submittedName>
        <fullName evidence="10">TonB-dependent receptor plug domain-containing protein</fullName>
    </submittedName>
</protein>
<comment type="subcellular location">
    <subcellularLocation>
        <location evidence="1 7">Cell outer membrane</location>
        <topology evidence="1 7">Multi-pass membrane protein</topology>
    </subcellularLocation>
</comment>
<dbReference type="EMBL" id="WEKT01000039">
    <property type="protein sequence ID" value="MZI94871.1"/>
    <property type="molecule type" value="Genomic_DNA"/>
</dbReference>
<keyword evidence="2 7" id="KW-0813">Transport</keyword>
<dbReference type="Proteomes" id="UP000462621">
    <property type="component" value="Unassembled WGS sequence"/>
</dbReference>
<dbReference type="Pfam" id="PF07715">
    <property type="entry name" value="Plug"/>
    <property type="match status" value="1"/>
</dbReference>
<gene>
    <name evidence="10" type="ORF">F9817_16975</name>
</gene>
<evidence type="ECO:0000256" key="6">
    <source>
        <dbReference type="ARBA" id="ARBA00023237"/>
    </source>
</evidence>
<dbReference type="InterPro" id="IPR012910">
    <property type="entry name" value="Plug_dom"/>
</dbReference>
<evidence type="ECO:0000256" key="8">
    <source>
        <dbReference type="SAM" id="SignalP"/>
    </source>
</evidence>
<sequence length="814" mass="91403">MKKSILSAAVVAALPFYALGESQPIDLGSIEVVDTAQKTESKVGQKGATAPIQSYDPIDTGKTVISQDAIKQSTMTGLDTTEVIESLPGVQLDVNNDQVNEENIQSLRPADFAINGSNYYENNIMIDGIGVNSVLDVSNNNYGSIEDVAGITAQSMYVDSSLLERADVMTSNVSAEYGSFLGGAVNYEIRDPKKEFHMSMSGKYQNDSFVDYIYNKSDLAEDETITDPPEYSKYKGTVSFDLPVTDKLSLLASYSRGESSVKYTKDESYGGSSYHNGDTSEIYLLKGLYEYRDDLTFRGQIIYSPYRSDYANANRINNDTTHKTDGLQGYIKANGYVGLTTWESKFAATDSELGKRSENYQAIYKGTSVDWCTSTTCRSGGYGDLDISQKDYEWTFKIDTPVLGGNLAAGSELKYTKVQRNRLSDFYSYYSPLAGDWDCDDGDVSCNSGSVDRYALLYPENYTSVGYATQALWSEYTRGIGPVQVRLGLRLDHDNYLDNYNLSPRSSISWEFMPDTYFNVGLNRYYSNNQLTYALRDKIAATTRYKRTVNSSTGEIGEWEEVTTSSTTNYNVSDLKTPHTDELSLKFIVPTFLEGTVALEANFRHYRDRFSRSDKITDDDGSYYNMTNDGKGDYQGYTIKWNGGFEHHKFGAQVTWSKTKSYGQEDYDSNVEYSDTVYYHGDLMTESELYSSAEATNFAAPMTATISWTADWFNERLITNTAVKYRGKYNALEDTDDIIEVDGGYYNVYDEVERDAFTSVDMKAMYKLIDTDTQQLNIEAEVTNLFNKLPDTDTASGARYQKGRAIWLGFSYYM</sequence>
<evidence type="ECO:0000259" key="9">
    <source>
        <dbReference type="Pfam" id="PF07715"/>
    </source>
</evidence>
<feature type="signal peptide" evidence="8">
    <location>
        <begin position="1"/>
        <end position="18"/>
    </location>
</feature>
<dbReference type="RefSeq" id="WP_161157351.1">
    <property type="nucleotide sequence ID" value="NZ_WEKT01000039.1"/>
</dbReference>
<keyword evidence="6 7" id="KW-0998">Cell outer membrane</keyword>
<dbReference type="InterPro" id="IPR036942">
    <property type="entry name" value="Beta-barrel_TonB_sf"/>
</dbReference>
<comment type="caution">
    <text evidence="10">The sequence shown here is derived from an EMBL/GenBank/DDBJ whole genome shotgun (WGS) entry which is preliminary data.</text>
</comment>
<evidence type="ECO:0000256" key="7">
    <source>
        <dbReference type="PROSITE-ProRule" id="PRU01360"/>
    </source>
</evidence>
<evidence type="ECO:0000256" key="5">
    <source>
        <dbReference type="ARBA" id="ARBA00023136"/>
    </source>
</evidence>